<evidence type="ECO:0000313" key="3">
    <source>
        <dbReference type="EMBL" id="RVT90029.1"/>
    </source>
</evidence>
<dbReference type="PANTHER" id="PTHR46825:SF7">
    <property type="entry name" value="D-ALANYL-D-ALANINE CARBOXYPEPTIDASE"/>
    <property type="match status" value="1"/>
</dbReference>
<dbReference type="AlphaFoldDB" id="A0A437LXD0"/>
<sequence length="321" mass="33211">MPHHPGAGPRHLGRGRGHGRAFPGRLPGDQPIAAPRPPGQSAAMSMILWRDGLTVAGADDGARRPWWSLTKTAIAAGVLALARDGLVALDEPLPVPGATPRALLLHRAGLPDYGWLAGYHAAVAEGGPAWSAGEMLARAAFLAPPAAGFSYSNIGYMHLRQLVEARMGMPFSAAIRSLVLGPLGLTATALADAPGVPGHPDYDPGWVYHGLLMGPVEEMALFLHRLFTGPLLPRELLAMMRAAEPVGGALPGRPWLTPGYGLGLMAGEIAPGIRMEGHTGGGPGSAIVAYRRPDTVSVVAGFAEGPAGDALESEAARLLLA</sequence>
<evidence type="ECO:0000313" key="4">
    <source>
        <dbReference type="Proteomes" id="UP000282957"/>
    </source>
</evidence>
<accession>A0A437LXD0</accession>
<protein>
    <submittedName>
        <fullName evidence="3">Class A beta-lactamase-related serine hydrolase</fullName>
    </submittedName>
</protein>
<comment type="caution">
    <text evidence="3">The sequence shown here is derived from an EMBL/GenBank/DDBJ whole genome shotgun (WGS) entry which is preliminary data.</text>
</comment>
<dbReference type="PANTHER" id="PTHR46825">
    <property type="entry name" value="D-ALANYL-D-ALANINE-CARBOXYPEPTIDASE/ENDOPEPTIDASE AMPH"/>
    <property type="match status" value="1"/>
</dbReference>
<name>A0A437LXD0_9PROT</name>
<evidence type="ECO:0000259" key="2">
    <source>
        <dbReference type="Pfam" id="PF00144"/>
    </source>
</evidence>
<dbReference type="InterPro" id="IPR012338">
    <property type="entry name" value="Beta-lactam/transpept-like"/>
</dbReference>
<dbReference type="InterPro" id="IPR050491">
    <property type="entry name" value="AmpC-like"/>
</dbReference>
<feature type="compositionally biased region" description="Low complexity" evidence="1">
    <location>
        <begin position="1"/>
        <end position="10"/>
    </location>
</feature>
<dbReference type="Proteomes" id="UP000282957">
    <property type="component" value="Unassembled WGS sequence"/>
</dbReference>
<dbReference type="Gene3D" id="3.40.710.10">
    <property type="entry name" value="DD-peptidase/beta-lactamase superfamily"/>
    <property type="match status" value="1"/>
</dbReference>
<dbReference type="InterPro" id="IPR001466">
    <property type="entry name" value="Beta-lactam-related"/>
</dbReference>
<feature type="domain" description="Beta-lactamase-related" evidence="2">
    <location>
        <begin position="42"/>
        <end position="309"/>
    </location>
</feature>
<reference evidence="3 4" key="1">
    <citation type="submission" date="2019-01" db="EMBL/GenBank/DDBJ databases">
        <authorList>
            <person name="Chen W.-M."/>
        </authorList>
    </citation>
    <scope>NUCLEOTIDE SEQUENCE [LARGE SCALE GENOMIC DNA]</scope>
    <source>
        <strain evidence="3 4">CCP-6</strain>
    </source>
</reference>
<dbReference type="SUPFAM" id="SSF56601">
    <property type="entry name" value="beta-lactamase/transpeptidase-like"/>
    <property type="match status" value="1"/>
</dbReference>
<dbReference type="GO" id="GO:0016787">
    <property type="term" value="F:hydrolase activity"/>
    <property type="evidence" value="ECO:0007669"/>
    <property type="project" value="UniProtKB-KW"/>
</dbReference>
<proteinExistence type="predicted"/>
<evidence type="ECO:0000256" key="1">
    <source>
        <dbReference type="SAM" id="MobiDB-lite"/>
    </source>
</evidence>
<feature type="region of interest" description="Disordered" evidence="1">
    <location>
        <begin position="1"/>
        <end position="40"/>
    </location>
</feature>
<organism evidence="3 4">
    <name type="scientific">Rhodovarius crocodyli</name>
    <dbReference type="NCBI Taxonomy" id="1979269"/>
    <lineage>
        <taxon>Bacteria</taxon>
        <taxon>Pseudomonadati</taxon>
        <taxon>Pseudomonadota</taxon>
        <taxon>Alphaproteobacteria</taxon>
        <taxon>Acetobacterales</taxon>
        <taxon>Roseomonadaceae</taxon>
        <taxon>Rhodovarius</taxon>
    </lineage>
</organism>
<gene>
    <name evidence="3" type="ORF">EOD42_24390</name>
</gene>
<keyword evidence="4" id="KW-1185">Reference proteome</keyword>
<dbReference type="OrthoDB" id="119951at2"/>
<dbReference type="Pfam" id="PF00144">
    <property type="entry name" value="Beta-lactamase"/>
    <property type="match status" value="1"/>
</dbReference>
<dbReference type="EMBL" id="SACL01000015">
    <property type="protein sequence ID" value="RVT90029.1"/>
    <property type="molecule type" value="Genomic_DNA"/>
</dbReference>
<keyword evidence="3" id="KW-0378">Hydrolase</keyword>